<proteinExistence type="predicted"/>
<gene>
    <name evidence="1" type="ORF">KPL78_21060</name>
</gene>
<dbReference type="RefSeq" id="WP_219764936.1">
    <property type="nucleotide sequence ID" value="NZ_JAHYBZ010000007.1"/>
</dbReference>
<sequence>MDVLDSILSADWPGNPGPDVARLHGRSCPGSLGRAVSSGLFLIATGGT</sequence>
<evidence type="ECO:0000313" key="2">
    <source>
        <dbReference type="Proteomes" id="UP001196565"/>
    </source>
</evidence>
<keyword evidence="2" id="KW-1185">Reference proteome</keyword>
<dbReference type="Proteomes" id="UP001196565">
    <property type="component" value="Unassembled WGS sequence"/>
</dbReference>
<name>A0ABS7ADH6_9PROT</name>
<organism evidence="1 2">
    <name type="scientific">Roseomonas alba</name>
    <dbReference type="NCBI Taxonomy" id="2846776"/>
    <lineage>
        <taxon>Bacteria</taxon>
        <taxon>Pseudomonadati</taxon>
        <taxon>Pseudomonadota</taxon>
        <taxon>Alphaproteobacteria</taxon>
        <taxon>Acetobacterales</taxon>
        <taxon>Roseomonadaceae</taxon>
        <taxon>Roseomonas</taxon>
    </lineage>
</organism>
<protein>
    <submittedName>
        <fullName evidence="1">Uncharacterized protein</fullName>
    </submittedName>
</protein>
<evidence type="ECO:0000313" key="1">
    <source>
        <dbReference type="EMBL" id="MBW6400363.1"/>
    </source>
</evidence>
<comment type="caution">
    <text evidence="1">The sequence shown here is derived from an EMBL/GenBank/DDBJ whole genome shotgun (WGS) entry which is preliminary data.</text>
</comment>
<dbReference type="EMBL" id="JAHYBZ010000007">
    <property type="protein sequence ID" value="MBW6400363.1"/>
    <property type="molecule type" value="Genomic_DNA"/>
</dbReference>
<accession>A0ABS7ADH6</accession>
<reference evidence="1 2" key="1">
    <citation type="submission" date="2021-07" db="EMBL/GenBank/DDBJ databases">
        <authorList>
            <person name="So Y."/>
        </authorList>
    </citation>
    <scope>NUCLEOTIDE SEQUENCE [LARGE SCALE GENOMIC DNA]</scope>
    <source>
        <strain evidence="1 2">HJA6</strain>
    </source>
</reference>